<feature type="region of interest" description="Disordered" evidence="1">
    <location>
        <begin position="185"/>
        <end position="232"/>
    </location>
</feature>
<dbReference type="OrthoDB" id="630188at2759"/>
<evidence type="ECO:0000313" key="3">
    <source>
        <dbReference type="Proteomes" id="UP000799291"/>
    </source>
</evidence>
<name>A0A6G1IUJ5_9PLEO</name>
<gene>
    <name evidence="2" type="ORF">K458DRAFT_391424</name>
</gene>
<dbReference type="Proteomes" id="UP000799291">
    <property type="component" value="Unassembled WGS sequence"/>
</dbReference>
<protein>
    <submittedName>
        <fullName evidence="2">Uncharacterized protein</fullName>
    </submittedName>
</protein>
<dbReference type="EMBL" id="MU005589">
    <property type="protein sequence ID" value="KAF2681914.1"/>
    <property type="molecule type" value="Genomic_DNA"/>
</dbReference>
<accession>A0A6G1IUJ5</accession>
<reference evidence="2" key="1">
    <citation type="journal article" date="2020" name="Stud. Mycol.">
        <title>101 Dothideomycetes genomes: a test case for predicting lifestyles and emergence of pathogens.</title>
        <authorList>
            <person name="Haridas S."/>
            <person name="Albert R."/>
            <person name="Binder M."/>
            <person name="Bloem J."/>
            <person name="Labutti K."/>
            <person name="Salamov A."/>
            <person name="Andreopoulos B."/>
            <person name="Baker S."/>
            <person name="Barry K."/>
            <person name="Bills G."/>
            <person name="Bluhm B."/>
            <person name="Cannon C."/>
            <person name="Castanera R."/>
            <person name="Culley D."/>
            <person name="Daum C."/>
            <person name="Ezra D."/>
            <person name="Gonzalez J."/>
            <person name="Henrissat B."/>
            <person name="Kuo A."/>
            <person name="Liang C."/>
            <person name="Lipzen A."/>
            <person name="Lutzoni F."/>
            <person name="Magnuson J."/>
            <person name="Mondo S."/>
            <person name="Nolan M."/>
            <person name="Ohm R."/>
            <person name="Pangilinan J."/>
            <person name="Park H.-J."/>
            <person name="Ramirez L."/>
            <person name="Alfaro M."/>
            <person name="Sun H."/>
            <person name="Tritt A."/>
            <person name="Yoshinaga Y."/>
            <person name="Zwiers L.-H."/>
            <person name="Turgeon B."/>
            <person name="Goodwin S."/>
            <person name="Spatafora J."/>
            <person name="Crous P."/>
            <person name="Grigoriev I."/>
        </authorList>
    </citation>
    <scope>NUCLEOTIDE SEQUENCE</scope>
    <source>
        <strain evidence="2">CBS 122367</strain>
    </source>
</reference>
<proteinExistence type="predicted"/>
<evidence type="ECO:0000313" key="2">
    <source>
        <dbReference type="EMBL" id="KAF2681914.1"/>
    </source>
</evidence>
<keyword evidence="3" id="KW-1185">Reference proteome</keyword>
<dbReference type="AlphaFoldDB" id="A0A6G1IUJ5"/>
<sequence length="232" mass="25310">MAPAAFLVLFDTRNDWLYSPENPAPKVDVLLHYSDLTQVGGLPSLKKANVDEEDEEDQLEEDSRLCIEYMKGLKADGIHYLKEGTYTFALKSGPIFAFNGYVFGYGSQDRFNGVSVKDLGRSCSTPNGAGYANGAGDFNGASDANEINAPHPIPAGVDIVMTYCPPFLLNNPSYRLDMRASGMQEAGHSDRAGEAKNALLQSYPRRKRRGESNFGEEGAPKETLLVNAAMNE</sequence>
<evidence type="ECO:0000256" key="1">
    <source>
        <dbReference type="SAM" id="MobiDB-lite"/>
    </source>
</evidence>
<organism evidence="2 3">
    <name type="scientific">Lentithecium fluviatile CBS 122367</name>
    <dbReference type="NCBI Taxonomy" id="1168545"/>
    <lineage>
        <taxon>Eukaryota</taxon>
        <taxon>Fungi</taxon>
        <taxon>Dikarya</taxon>
        <taxon>Ascomycota</taxon>
        <taxon>Pezizomycotina</taxon>
        <taxon>Dothideomycetes</taxon>
        <taxon>Pleosporomycetidae</taxon>
        <taxon>Pleosporales</taxon>
        <taxon>Massarineae</taxon>
        <taxon>Lentitheciaceae</taxon>
        <taxon>Lentithecium</taxon>
    </lineage>
</organism>